<protein>
    <recommendedName>
        <fullName evidence="3">HAT C-terminal dimerisation domain-containing protein</fullName>
    </recommendedName>
</protein>
<evidence type="ECO:0008006" key="3">
    <source>
        <dbReference type="Google" id="ProtNLM"/>
    </source>
</evidence>
<name>A0A813NSB2_9BILA</name>
<dbReference type="Proteomes" id="UP000663845">
    <property type="component" value="Unassembled WGS sequence"/>
</dbReference>
<sequence length="394" mass="45690">MDPCHIYAAYNALKSDKKLKSDPTIHLLYQELSDLYHTVSLSFLTLEYIGNKQGSKLLLIDPKLAEKQLNDKQMRIGEETRKSLALLSKDEKETFYSRCRFISDLLSLNEVNRLTDEWLMYSIETTDDSWIIKRNGHPKYLTLYKLIKNILIISYGNADVERGFSINQNILTEDCTLLSEKSINGLRTTYDVVKFLGFESIHKKSDPTIHLLYQELSDLYHTVLLSFLTLEYIGNKQGSKLLLIDPKLVERLLNDKQMRIGRFISDLLSLNEVNRLSDEWLMYSIETTDDSWIIKRNSGYPKYLTMYKLIRNILIISHGNADVERGFSINQNILTEDRTLLSEKSINGLRTTYDVVKFLGFESIHKMPTNIDMLRAVQKPTALYKEEVNSVSKK</sequence>
<evidence type="ECO:0000313" key="1">
    <source>
        <dbReference type="EMBL" id="CAF0738004.1"/>
    </source>
</evidence>
<gene>
    <name evidence="1" type="ORF">JYZ213_LOCUS1682</name>
</gene>
<accession>A0A813NSB2</accession>
<comment type="caution">
    <text evidence="1">The sequence shown here is derived from an EMBL/GenBank/DDBJ whole genome shotgun (WGS) entry which is preliminary data.</text>
</comment>
<organism evidence="1 2">
    <name type="scientific">Adineta steineri</name>
    <dbReference type="NCBI Taxonomy" id="433720"/>
    <lineage>
        <taxon>Eukaryota</taxon>
        <taxon>Metazoa</taxon>
        <taxon>Spiralia</taxon>
        <taxon>Gnathifera</taxon>
        <taxon>Rotifera</taxon>
        <taxon>Eurotatoria</taxon>
        <taxon>Bdelloidea</taxon>
        <taxon>Adinetida</taxon>
        <taxon>Adinetidae</taxon>
        <taxon>Adineta</taxon>
    </lineage>
</organism>
<dbReference type="EMBL" id="CAJNOG010000008">
    <property type="protein sequence ID" value="CAF0738004.1"/>
    <property type="molecule type" value="Genomic_DNA"/>
</dbReference>
<proteinExistence type="predicted"/>
<evidence type="ECO:0000313" key="2">
    <source>
        <dbReference type="Proteomes" id="UP000663845"/>
    </source>
</evidence>
<reference evidence="1" key="1">
    <citation type="submission" date="2021-02" db="EMBL/GenBank/DDBJ databases">
        <authorList>
            <person name="Nowell W R."/>
        </authorList>
    </citation>
    <scope>NUCLEOTIDE SEQUENCE</scope>
</reference>
<dbReference type="AlphaFoldDB" id="A0A813NSB2"/>